<dbReference type="InterPro" id="IPR029058">
    <property type="entry name" value="AB_hydrolase_fold"/>
</dbReference>
<comment type="similarity">
    <text evidence="1">Belongs to the peptidase S33 family.</text>
</comment>
<dbReference type="Gene3D" id="3.40.50.1820">
    <property type="entry name" value="alpha/beta hydrolase"/>
    <property type="match status" value="1"/>
</dbReference>
<comment type="caution">
    <text evidence="6">The sequence shown here is derived from an EMBL/GenBank/DDBJ whole genome shotgun (WGS) entry which is preliminary data.</text>
</comment>
<feature type="domain" description="Epoxide hydrolase N-terminal" evidence="5">
    <location>
        <begin position="3"/>
        <end position="108"/>
    </location>
</feature>
<dbReference type="PIRSF" id="PIRSF001112">
    <property type="entry name" value="Epoxide_hydrolase"/>
    <property type="match status" value="1"/>
</dbReference>
<dbReference type="PRINTS" id="PR00412">
    <property type="entry name" value="EPOXHYDRLASE"/>
</dbReference>
<evidence type="ECO:0000256" key="3">
    <source>
        <dbReference type="ARBA" id="ARBA00022801"/>
    </source>
</evidence>
<evidence type="ECO:0000256" key="2">
    <source>
        <dbReference type="ARBA" id="ARBA00022797"/>
    </source>
</evidence>
<dbReference type="SUPFAM" id="SSF53474">
    <property type="entry name" value="alpha/beta-Hydrolases"/>
    <property type="match status" value="1"/>
</dbReference>
<organism evidence="6 7">
    <name type="scientific">Trinickia dabaoshanensis</name>
    <dbReference type="NCBI Taxonomy" id="564714"/>
    <lineage>
        <taxon>Bacteria</taxon>
        <taxon>Pseudomonadati</taxon>
        <taxon>Pseudomonadota</taxon>
        <taxon>Betaproteobacteria</taxon>
        <taxon>Burkholderiales</taxon>
        <taxon>Burkholderiaceae</taxon>
        <taxon>Trinickia</taxon>
    </lineage>
</organism>
<protein>
    <submittedName>
        <fullName evidence="6">Multidrug MFS transporter</fullName>
    </submittedName>
</protein>
<dbReference type="AlphaFoldDB" id="A0A2N7VBE9"/>
<gene>
    <name evidence="6" type="ORF">C0Z18_31555</name>
</gene>
<sequence>MQIREYQIHISDSAITDLNARLRATRWPVVFDEATWADGASLAAIRNLVHYWIHAFNWRAEERRLNRLPQFLLNVDGIEIHFVHRKGVGPTPIPLLLTHGWPGSFVEMERILPLLADPGAHGGSCVDAFDVVVPSLPGFGFSGRPKISAMSSKEVAVLWRKLMRELGYERFATQGGDIGAGVSMWLARLFPENILGAHLNYIPGSFRPHVADENLPISADENSFLERASRFSAEEGAYAAIQSTKPQTLAFSLSDSPVGLAAWIAEKFQSWTDRSDVSEYGVPIDVLLTNISLYWFSESIAASLRLYKGNRLNPLVFEAGERVDVPLGVAAFPRELPMPPRSWVERVFPVTQWVEMPAGGHFAALEQPELLAEEIRRFFRPFRTEFRPET</sequence>
<dbReference type="PANTHER" id="PTHR21661:SF35">
    <property type="entry name" value="EPOXIDE HYDROLASE"/>
    <property type="match status" value="1"/>
</dbReference>
<feature type="active site" description="Proton donor" evidence="4">
    <location>
        <position position="307"/>
    </location>
</feature>
<keyword evidence="2" id="KW-0058">Aromatic hydrocarbons catabolism</keyword>
<dbReference type="OrthoDB" id="9780765at2"/>
<reference evidence="6 7" key="1">
    <citation type="submission" date="2018-01" db="EMBL/GenBank/DDBJ databases">
        <title>Whole genome analyses suggest that Burkholderia sensu lato contains two further novel genera in the rhizoxinica-symbiotica group Mycetohabitans gen. nov., and Trinickia gen. nov.: implications for the evolution of diazotrophy and nodulation in the Burkholderiaceae.</title>
        <authorList>
            <person name="Estrada-de los Santos P."/>
            <person name="Palmer M."/>
            <person name="Chavez-Ramirez B."/>
            <person name="Beukes C."/>
            <person name="Steenkamp E.T."/>
            <person name="Hirsch A.M."/>
            <person name="Manyaka P."/>
            <person name="Maluk M."/>
            <person name="Lafos M."/>
            <person name="Crook M."/>
            <person name="Gross E."/>
            <person name="Simon M.F."/>
            <person name="Bueno dos Reis Junior F."/>
            <person name="Poole P.S."/>
            <person name="Venter S.N."/>
            <person name="James E.K."/>
        </authorList>
    </citation>
    <scope>NUCLEOTIDE SEQUENCE [LARGE SCALE GENOMIC DNA]</scope>
    <source>
        <strain evidence="6 7">GIMN1.004</strain>
    </source>
</reference>
<dbReference type="EMBL" id="PNYA01000045">
    <property type="protein sequence ID" value="PMS14486.1"/>
    <property type="molecule type" value="Genomic_DNA"/>
</dbReference>
<dbReference type="InterPro" id="IPR010497">
    <property type="entry name" value="Epoxide_hydro_N"/>
</dbReference>
<feature type="active site" description="Proton acceptor" evidence="4">
    <location>
        <position position="361"/>
    </location>
</feature>
<dbReference type="GO" id="GO:0004301">
    <property type="term" value="F:epoxide hydrolase activity"/>
    <property type="evidence" value="ECO:0007669"/>
    <property type="project" value="TreeGrafter"/>
</dbReference>
<evidence type="ECO:0000259" key="5">
    <source>
        <dbReference type="Pfam" id="PF06441"/>
    </source>
</evidence>
<dbReference type="InterPro" id="IPR000639">
    <property type="entry name" value="Epox_hydrolase-like"/>
</dbReference>
<keyword evidence="7" id="KW-1185">Reference proteome</keyword>
<dbReference type="Proteomes" id="UP000235616">
    <property type="component" value="Unassembled WGS sequence"/>
</dbReference>
<keyword evidence="3" id="KW-0378">Hydrolase</keyword>
<evidence type="ECO:0000313" key="6">
    <source>
        <dbReference type="EMBL" id="PMS14486.1"/>
    </source>
</evidence>
<feature type="active site" description="Nucleophile" evidence="4">
    <location>
        <position position="177"/>
    </location>
</feature>
<dbReference type="GO" id="GO:0097176">
    <property type="term" value="P:epoxide metabolic process"/>
    <property type="evidence" value="ECO:0007669"/>
    <property type="project" value="TreeGrafter"/>
</dbReference>
<evidence type="ECO:0000313" key="7">
    <source>
        <dbReference type="Proteomes" id="UP000235616"/>
    </source>
</evidence>
<dbReference type="Pfam" id="PF06441">
    <property type="entry name" value="EHN"/>
    <property type="match status" value="1"/>
</dbReference>
<name>A0A2N7VBE9_9BURK</name>
<evidence type="ECO:0000256" key="4">
    <source>
        <dbReference type="PIRSR" id="PIRSR001112-1"/>
    </source>
</evidence>
<accession>A0A2N7VBE9</accession>
<dbReference type="InterPro" id="IPR016292">
    <property type="entry name" value="Epoxide_hydrolase"/>
</dbReference>
<dbReference type="RefSeq" id="WP_102649381.1">
    <property type="nucleotide sequence ID" value="NZ_PNYA01000045.1"/>
</dbReference>
<proteinExistence type="inferred from homology"/>
<dbReference type="PANTHER" id="PTHR21661">
    <property type="entry name" value="EPOXIDE HYDROLASE 1-RELATED"/>
    <property type="match status" value="1"/>
</dbReference>
<evidence type="ECO:0000256" key="1">
    <source>
        <dbReference type="ARBA" id="ARBA00010088"/>
    </source>
</evidence>